<feature type="compositionally biased region" description="Basic and acidic residues" evidence="1">
    <location>
        <begin position="37"/>
        <end position="52"/>
    </location>
</feature>
<keyword evidence="3" id="KW-1185">Reference proteome</keyword>
<dbReference type="AlphaFoldDB" id="A0AB34G5R2"/>
<evidence type="ECO:0000313" key="2">
    <source>
        <dbReference type="EMBL" id="KAJ6446603.1"/>
    </source>
</evidence>
<evidence type="ECO:0000313" key="3">
    <source>
        <dbReference type="Proteomes" id="UP001163105"/>
    </source>
</evidence>
<evidence type="ECO:0000256" key="1">
    <source>
        <dbReference type="SAM" id="MobiDB-lite"/>
    </source>
</evidence>
<organism evidence="2 3">
    <name type="scientific">Purpureocillium lavendulum</name>
    <dbReference type="NCBI Taxonomy" id="1247861"/>
    <lineage>
        <taxon>Eukaryota</taxon>
        <taxon>Fungi</taxon>
        <taxon>Dikarya</taxon>
        <taxon>Ascomycota</taxon>
        <taxon>Pezizomycotina</taxon>
        <taxon>Sordariomycetes</taxon>
        <taxon>Hypocreomycetidae</taxon>
        <taxon>Hypocreales</taxon>
        <taxon>Ophiocordycipitaceae</taxon>
        <taxon>Purpureocillium</taxon>
    </lineage>
</organism>
<comment type="caution">
    <text evidence="2">The sequence shown here is derived from an EMBL/GenBank/DDBJ whole genome shotgun (WGS) entry which is preliminary data.</text>
</comment>
<accession>A0AB34G5R2</accession>
<reference evidence="2" key="1">
    <citation type="submission" date="2023-01" db="EMBL/GenBank/DDBJ databases">
        <title>The growth and conidiation of Purpureocillium lavendulum are regulated by nitrogen source and histone H3K14 acetylation.</title>
        <authorList>
            <person name="Tang P."/>
            <person name="Han J."/>
            <person name="Zhang C."/>
            <person name="Tang P."/>
            <person name="Qi F."/>
            <person name="Zhang K."/>
            <person name="Liang L."/>
        </authorList>
    </citation>
    <scope>NUCLEOTIDE SEQUENCE</scope>
    <source>
        <strain evidence="2">YMF1.00683</strain>
    </source>
</reference>
<dbReference type="Proteomes" id="UP001163105">
    <property type="component" value="Unassembled WGS sequence"/>
</dbReference>
<dbReference type="EMBL" id="JAQHRD010000001">
    <property type="protein sequence ID" value="KAJ6446603.1"/>
    <property type="molecule type" value="Genomic_DNA"/>
</dbReference>
<name>A0AB34G5R2_9HYPO</name>
<gene>
    <name evidence="2" type="ORF">O9K51_01376</name>
</gene>
<protein>
    <submittedName>
        <fullName evidence="2">Uncharacterized protein</fullName>
    </submittedName>
</protein>
<sequence length="77" mass="8435">MFMLGPGTSSRTGPDRTGQHTQAQVERDIWRPPARIDGTKRAKLDGQARRDQGLLAKTSARMDYCRSIPAKTPPIGG</sequence>
<proteinExistence type="predicted"/>
<feature type="region of interest" description="Disordered" evidence="1">
    <location>
        <begin position="1"/>
        <end position="55"/>
    </location>
</feature>